<keyword evidence="5" id="KW-1185">Reference proteome</keyword>
<dbReference type="RefSeq" id="XP_022628417.1">
    <property type="nucleotide sequence ID" value="XM_022773009.1"/>
</dbReference>
<dbReference type="GO" id="GO:0071004">
    <property type="term" value="C:U2-type prespliceosome"/>
    <property type="evidence" value="ECO:0007669"/>
    <property type="project" value="EnsemblFungi"/>
</dbReference>
<organism evidence="4 5">
    <name type="scientific">Lachancea lanzarotensis</name>
    <dbReference type="NCBI Taxonomy" id="1245769"/>
    <lineage>
        <taxon>Eukaryota</taxon>
        <taxon>Fungi</taxon>
        <taxon>Dikarya</taxon>
        <taxon>Ascomycota</taxon>
        <taxon>Saccharomycotina</taxon>
        <taxon>Saccharomycetes</taxon>
        <taxon>Saccharomycetales</taxon>
        <taxon>Saccharomycetaceae</taxon>
        <taxon>Lachancea</taxon>
    </lineage>
</organism>
<evidence type="ECO:0000259" key="3">
    <source>
        <dbReference type="PROSITE" id="PS51676"/>
    </source>
</evidence>
<dbReference type="InterPro" id="IPR001202">
    <property type="entry name" value="WW_dom"/>
</dbReference>
<dbReference type="PANTHER" id="PTHR11864">
    <property type="entry name" value="PRE-MRNA-PROCESSING PROTEIN PRP40"/>
    <property type="match status" value="1"/>
</dbReference>
<dbReference type="Pfam" id="PF01846">
    <property type="entry name" value="FF"/>
    <property type="match status" value="3"/>
</dbReference>
<dbReference type="PROSITE" id="PS01159">
    <property type="entry name" value="WW_DOMAIN_1"/>
    <property type="match status" value="2"/>
</dbReference>
<name>A0A0C7N2H8_9SACH</name>
<feature type="domain" description="WW" evidence="2">
    <location>
        <begin position="45"/>
        <end position="73"/>
    </location>
</feature>
<feature type="domain" description="WW" evidence="2">
    <location>
        <begin position="1"/>
        <end position="32"/>
    </location>
</feature>
<feature type="domain" description="FF" evidence="3">
    <location>
        <begin position="203"/>
        <end position="259"/>
    </location>
</feature>
<accession>A0A0C7N2H8</accession>
<dbReference type="GeneID" id="34685642"/>
<feature type="domain" description="FF" evidence="3">
    <location>
        <begin position="355"/>
        <end position="413"/>
    </location>
</feature>
<dbReference type="InterPro" id="IPR036020">
    <property type="entry name" value="WW_dom_sf"/>
</dbReference>
<dbReference type="Gene3D" id="1.10.10.440">
    <property type="entry name" value="FF domain"/>
    <property type="match status" value="4"/>
</dbReference>
<dbReference type="STRING" id="1245769.A0A0C7N2H8"/>
<dbReference type="PROSITE" id="PS50020">
    <property type="entry name" value="WW_DOMAIN_2"/>
    <property type="match status" value="2"/>
</dbReference>
<dbReference type="Pfam" id="PF00397">
    <property type="entry name" value="WW"/>
    <property type="match status" value="2"/>
</dbReference>
<proteinExistence type="predicted"/>
<dbReference type="Gene3D" id="2.20.70.10">
    <property type="match status" value="2"/>
</dbReference>
<dbReference type="PROSITE" id="PS51676">
    <property type="entry name" value="FF"/>
    <property type="match status" value="2"/>
</dbReference>
<dbReference type="Proteomes" id="UP000054304">
    <property type="component" value="Unassembled WGS sequence"/>
</dbReference>
<dbReference type="EMBL" id="LN736363">
    <property type="protein sequence ID" value="CEP62187.1"/>
    <property type="molecule type" value="Genomic_DNA"/>
</dbReference>
<dbReference type="PANTHER" id="PTHR11864:SF0">
    <property type="entry name" value="PRP40 PRE-MRNA PROCESSING FACTOR 40 HOMOLOG A (YEAST)"/>
    <property type="match status" value="1"/>
</dbReference>
<dbReference type="GO" id="GO:0003723">
    <property type="term" value="F:RNA binding"/>
    <property type="evidence" value="ECO:0007669"/>
    <property type="project" value="EnsemblFungi"/>
</dbReference>
<sequence length="581" mass="67791">MNGSWSEAHDPEGRVYYYHTESGETTWEKPIELYTELELQLHKHGWKAAETDEGKIYYYNEESGKSSWEVPAFPDSAEQSPPSEGPEIINEKAAEITPKVEEAAVGDPNNAQNYGNLELYQLESKLVDTSNKSRADAERIFLQMLEDNQIDSTWSFNRIISELGCCDPRYWCVDDDPLWKRRMFEQYLANRTEDQLLKEHSAVNKFKDAFRAMLEQHSQIQYYTRWSTAKRLFANEPIYKHSVVSDRTKRAVFQEYVDDLRKQHFGNVEKTKQQAIVELRDYLSAIIPDKQHLIPWHELSSKHLFENSTRFTSNRHFQTLSKHDVLQQYVILVEGFSSTVFDDVERVKSANFTSDRKARDRFRQLLADHSKEIRCTTKWEDIYSSIKSDARFKMLLGRNGSSALDLFLDQVEERALVMKAQQSIASQILIDNNYEWDTDAEVNTTRLTDLLSSQSQLLEIDQTDREILVSKLLTQHDQKLARQLEMEQRLWEQRKNYFNLLLQRVFSGTGTKPTTFDEARKQLTDHAEYRDLDDDDETRIRLFKAFEPSKTVPEHSGGTTSAPSVTALPRKRQMAPVELDY</sequence>
<dbReference type="SMART" id="SM00441">
    <property type="entry name" value="FF"/>
    <property type="match status" value="4"/>
</dbReference>
<dbReference type="InterPro" id="IPR039726">
    <property type="entry name" value="Prp40-like"/>
</dbReference>
<dbReference type="GO" id="GO:0005685">
    <property type="term" value="C:U1 snRNP"/>
    <property type="evidence" value="ECO:0007669"/>
    <property type="project" value="EnsemblFungi"/>
</dbReference>
<evidence type="ECO:0000256" key="1">
    <source>
        <dbReference type="SAM" id="MobiDB-lite"/>
    </source>
</evidence>
<dbReference type="CDD" id="cd00201">
    <property type="entry name" value="WW"/>
    <property type="match status" value="2"/>
</dbReference>
<evidence type="ECO:0000259" key="2">
    <source>
        <dbReference type="PROSITE" id="PS50020"/>
    </source>
</evidence>
<gene>
    <name evidence="4" type="ORF">LALA0_S04e09802g</name>
</gene>
<feature type="region of interest" description="Disordered" evidence="1">
    <location>
        <begin position="547"/>
        <end position="581"/>
    </location>
</feature>
<evidence type="ECO:0000313" key="5">
    <source>
        <dbReference type="Proteomes" id="UP000054304"/>
    </source>
</evidence>
<protein>
    <submittedName>
        <fullName evidence="4">LALA0S04e09802g1_1</fullName>
    </submittedName>
</protein>
<evidence type="ECO:0000313" key="4">
    <source>
        <dbReference type="EMBL" id="CEP62187.1"/>
    </source>
</evidence>
<dbReference type="SMART" id="SM00456">
    <property type="entry name" value="WW"/>
    <property type="match status" value="2"/>
</dbReference>
<dbReference type="InterPro" id="IPR002713">
    <property type="entry name" value="FF_domain"/>
</dbReference>
<dbReference type="SUPFAM" id="SSF51045">
    <property type="entry name" value="WW domain"/>
    <property type="match status" value="2"/>
</dbReference>
<dbReference type="GO" id="GO:0045292">
    <property type="term" value="P:mRNA cis splicing, via spliceosome"/>
    <property type="evidence" value="ECO:0007669"/>
    <property type="project" value="InterPro"/>
</dbReference>
<dbReference type="SUPFAM" id="SSF81698">
    <property type="entry name" value="FF domain"/>
    <property type="match status" value="3"/>
</dbReference>
<dbReference type="HOGENOM" id="CLU_005825_1_1_1"/>
<dbReference type="AlphaFoldDB" id="A0A0C7N2H8"/>
<dbReference type="OrthoDB" id="187617at2759"/>
<reference evidence="4 5" key="1">
    <citation type="submission" date="2014-12" db="EMBL/GenBank/DDBJ databases">
        <authorList>
            <person name="Neuveglise Cecile"/>
        </authorList>
    </citation>
    <scope>NUCLEOTIDE SEQUENCE [LARGE SCALE GENOMIC DNA]</scope>
    <source>
        <strain evidence="4 5">CBS 12615</strain>
    </source>
</reference>
<dbReference type="InterPro" id="IPR036517">
    <property type="entry name" value="FF_domain_sf"/>
</dbReference>